<dbReference type="Proteomes" id="UP000762676">
    <property type="component" value="Unassembled WGS sequence"/>
</dbReference>
<dbReference type="AlphaFoldDB" id="A0AAV4GIG2"/>
<accession>A0AAV4GIG2</accession>
<comment type="caution">
    <text evidence="2">The sequence shown here is derived from an EMBL/GenBank/DDBJ whole genome shotgun (WGS) entry which is preliminary data.</text>
</comment>
<proteinExistence type="predicted"/>
<sequence>MKKILATKSERPKHQQQQAYREVDRDVKKMMRRDKQKRLEDMATLAEDATYKGDHGTLYKITKQVSVSIYRGKAGKPKTKKKLNNLMLGQFYDFRASRCGLNRMKGNMSYHTPVVWVGLFFMWPDHLTRPFAAV</sequence>
<organism evidence="2 3">
    <name type="scientific">Elysia marginata</name>
    <dbReference type="NCBI Taxonomy" id="1093978"/>
    <lineage>
        <taxon>Eukaryota</taxon>
        <taxon>Metazoa</taxon>
        <taxon>Spiralia</taxon>
        <taxon>Lophotrochozoa</taxon>
        <taxon>Mollusca</taxon>
        <taxon>Gastropoda</taxon>
        <taxon>Heterobranchia</taxon>
        <taxon>Euthyneura</taxon>
        <taxon>Panpulmonata</taxon>
        <taxon>Sacoglossa</taxon>
        <taxon>Placobranchoidea</taxon>
        <taxon>Plakobranchidae</taxon>
        <taxon>Elysia</taxon>
    </lineage>
</organism>
<reference evidence="2 3" key="1">
    <citation type="journal article" date="2021" name="Elife">
        <title>Chloroplast acquisition without the gene transfer in kleptoplastic sea slugs, Plakobranchus ocellatus.</title>
        <authorList>
            <person name="Maeda T."/>
            <person name="Takahashi S."/>
            <person name="Yoshida T."/>
            <person name="Shimamura S."/>
            <person name="Takaki Y."/>
            <person name="Nagai Y."/>
            <person name="Toyoda A."/>
            <person name="Suzuki Y."/>
            <person name="Arimoto A."/>
            <person name="Ishii H."/>
            <person name="Satoh N."/>
            <person name="Nishiyama T."/>
            <person name="Hasebe M."/>
            <person name="Maruyama T."/>
            <person name="Minagawa J."/>
            <person name="Obokata J."/>
            <person name="Shigenobu S."/>
        </authorList>
    </citation>
    <scope>NUCLEOTIDE SEQUENCE [LARGE SCALE GENOMIC DNA]</scope>
</reference>
<keyword evidence="3" id="KW-1185">Reference proteome</keyword>
<evidence type="ECO:0000256" key="1">
    <source>
        <dbReference type="SAM" id="MobiDB-lite"/>
    </source>
</evidence>
<evidence type="ECO:0000313" key="2">
    <source>
        <dbReference type="EMBL" id="GFR85523.1"/>
    </source>
</evidence>
<name>A0AAV4GIG2_9GAST</name>
<protein>
    <submittedName>
        <fullName evidence="2">Ribosome-recycling factor</fullName>
    </submittedName>
</protein>
<gene>
    <name evidence="2" type="ORF">ElyMa_000698600</name>
</gene>
<dbReference type="EMBL" id="BMAT01001437">
    <property type="protein sequence ID" value="GFR85523.1"/>
    <property type="molecule type" value="Genomic_DNA"/>
</dbReference>
<feature type="non-terminal residue" evidence="2">
    <location>
        <position position="134"/>
    </location>
</feature>
<feature type="region of interest" description="Disordered" evidence="1">
    <location>
        <begin position="1"/>
        <end position="22"/>
    </location>
</feature>
<evidence type="ECO:0000313" key="3">
    <source>
        <dbReference type="Proteomes" id="UP000762676"/>
    </source>
</evidence>